<dbReference type="Gene3D" id="3.50.4.10">
    <property type="entry name" value="Hepatocyte Growth Factor"/>
    <property type="match status" value="1"/>
</dbReference>
<gene>
    <name evidence="6" type="ORF">EVOR1521_LOCUS19612</name>
</gene>
<proteinExistence type="predicted"/>
<evidence type="ECO:0000313" key="6">
    <source>
        <dbReference type="EMBL" id="CAJ1395099.1"/>
    </source>
</evidence>
<dbReference type="SMART" id="SM00223">
    <property type="entry name" value="APPLE"/>
    <property type="match status" value="1"/>
</dbReference>
<feature type="compositionally biased region" description="Basic and acidic residues" evidence="3">
    <location>
        <begin position="405"/>
        <end position="414"/>
    </location>
</feature>
<dbReference type="SUPFAM" id="SSF57414">
    <property type="entry name" value="Hairpin loop containing domain-like"/>
    <property type="match status" value="1"/>
</dbReference>
<dbReference type="InterPro" id="IPR000177">
    <property type="entry name" value="Apple"/>
</dbReference>
<evidence type="ECO:0000256" key="4">
    <source>
        <dbReference type="SAM" id="SignalP"/>
    </source>
</evidence>
<feature type="signal peptide" evidence="4">
    <location>
        <begin position="1"/>
        <end position="19"/>
    </location>
</feature>
<keyword evidence="7" id="KW-1185">Reference proteome</keyword>
<sequence length="414" mass="44064">MATLGFLLVLAAASDDVEAELESPKLSCFRRGWGYEDSWHKDLNGGFVANAETCQETCDHMWFCDVFTYYEDTKKCFLQGNQAIEMVKTTAISGPKTCSATSLSEALKMVKHAGWSAAKGAQAEAMNLQQIKIAGVQAVQQNGVKLGLSNTQKAQVTAGVVGMIAAVKAAGDGNSVTPQLAAASLSAAEFAAVNHTLPYQAQQAMYAAGSVAGDFSLAREETVQDRCDYAVRMALDAADTVKGNGLTQEQQLIIAAQEGALVVAEAGGTKKETYTAVGTALHKVAELYDHPEDIQAEWQAVGEAAALDWWEESFTKDVVDSRLDFKAILQIATDAAHDAEANGAGLNDEILAAAQAAQVASAERGYETREQARARQDFKEKEQAREPGHPDGSASPKFLGGGWQYDKDPSVAGQ</sequence>
<evidence type="ECO:0000259" key="5">
    <source>
        <dbReference type="SMART" id="SM00223"/>
    </source>
</evidence>
<feature type="compositionally biased region" description="Basic and acidic residues" evidence="3">
    <location>
        <begin position="364"/>
        <end position="389"/>
    </location>
</feature>
<keyword evidence="2" id="KW-1015">Disulfide bond</keyword>
<reference evidence="6" key="1">
    <citation type="submission" date="2023-08" db="EMBL/GenBank/DDBJ databases">
        <authorList>
            <person name="Chen Y."/>
            <person name="Shah S."/>
            <person name="Dougan E. K."/>
            <person name="Thang M."/>
            <person name="Chan C."/>
        </authorList>
    </citation>
    <scope>NUCLEOTIDE SEQUENCE</scope>
</reference>
<evidence type="ECO:0000256" key="3">
    <source>
        <dbReference type="SAM" id="MobiDB-lite"/>
    </source>
</evidence>
<dbReference type="AlphaFoldDB" id="A0AA36IX08"/>
<keyword evidence="4" id="KW-0732">Signal</keyword>
<feature type="domain" description="Apple" evidence="5">
    <location>
        <begin position="28"/>
        <end position="98"/>
    </location>
</feature>
<dbReference type="CDD" id="cd01100">
    <property type="entry name" value="APPLE_Factor_XI_like"/>
    <property type="match status" value="1"/>
</dbReference>
<dbReference type="Proteomes" id="UP001178507">
    <property type="component" value="Unassembled WGS sequence"/>
</dbReference>
<dbReference type="Pfam" id="PF00024">
    <property type="entry name" value="PAN_1"/>
    <property type="match status" value="1"/>
</dbReference>
<feature type="region of interest" description="Disordered" evidence="3">
    <location>
        <begin position="362"/>
        <end position="414"/>
    </location>
</feature>
<evidence type="ECO:0000256" key="2">
    <source>
        <dbReference type="ARBA" id="ARBA00023157"/>
    </source>
</evidence>
<protein>
    <recommendedName>
        <fullName evidence="5">Apple domain-containing protein</fullName>
    </recommendedName>
</protein>
<dbReference type="EMBL" id="CAUJNA010003046">
    <property type="protein sequence ID" value="CAJ1395099.1"/>
    <property type="molecule type" value="Genomic_DNA"/>
</dbReference>
<feature type="chain" id="PRO_5041307155" description="Apple domain-containing protein" evidence="4">
    <location>
        <begin position="20"/>
        <end position="414"/>
    </location>
</feature>
<dbReference type="GO" id="GO:0006508">
    <property type="term" value="P:proteolysis"/>
    <property type="evidence" value="ECO:0007669"/>
    <property type="project" value="InterPro"/>
</dbReference>
<organism evidence="6 7">
    <name type="scientific">Effrenium voratum</name>
    <dbReference type="NCBI Taxonomy" id="2562239"/>
    <lineage>
        <taxon>Eukaryota</taxon>
        <taxon>Sar</taxon>
        <taxon>Alveolata</taxon>
        <taxon>Dinophyceae</taxon>
        <taxon>Suessiales</taxon>
        <taxon>Symbiodiniaceae</taxon>
        <taxon>Effrenium</taxon>
    </lineage>
</organism>
<evidence type="ECO:0000313" key="7">
    <source>
        <dbReference type="Proteomes" id="UP001178507"/>
    </source>
</evidence>
<keyword evidence="1" id="KW-0677">Repeat</keyword>
<evidence type="ECO:0000256" key="1">
    <source>
        <dbReference type="ARBA" id="ARBA00022737"/>
    </source>
</evidence>
<dbReference type="InterPro" id="IPR003609">
    <property type="entry name" value="Pan_app"/>
</dbReference>
<comment type="caution">
    <text evidence="6">The sequence shown here is derived from an EMBL/GenBank/DDBJ whole genome shotgun (WGS) entry which is preliminary data.</text>
</comment>
<name>A0AA36IX08_9DINO</name>
<accession>A0AA36IX08</accession>
<dbReference type="GO" id="GO:0005576">
    <property type="term" value="C:extracellular region"/>
    <property type="evidence" value="ECO:0007669"/>
    <property type="project" value="InterPro"/>
</dbReference>